<dbReference type="FunFam" id="1.10.10.60:FF:000092">
    <property type="entry name" value="Trihelix transcription factor GT-2"/>
    <property type="match status" value="1"/>
</dbReference>
<comment type="subcellular location">
    <subcellularLocation>
        <location evidence="1">Nucleus</location>
    </subcellularLocation>
</comment>
<feature type="compositionally biased region" description="Basic and acidic residues" evidence="6">
    <location>
        <begin position="236"/>
        <end position="247"/>
    </location>
</feature>
<dbReference type="GO" id="GO:0005634">
    <property type="term" value="C:nucleus"/>
    <property type="evidence" value="ECO:0007669"/>
    <property type="project" value="UniProtKB-SubCell"/>
</dbReference>
<dbReference type="PROSITE" id="PS50090">
    <property type="entry name" value="MYB_LIKE"/>
    <property type="match status" value="2"/>
</dbReference>
<reference evidence="8" key="1">
    <citation type="submission" date="2021-01" db="EMBL/GenBank/DDBJ databases">
        <title>Adiantum capillus-veneris genome.</title>
        <authorList>
            <person name="Fang Y."/>
            <person name="Liao Q."/>
        </authorList>
    </citation>
    <scope>NUCLEOTIDE SEQUENCE</scope>
    <source>
        <strain evidence="8">H3</strain>
        <tissue evidence="8">Leaf</tissue>
    </source>
</reference>
<protein>
    <recommendedName>
        <fullName evidence="7">Myb-like domain-containing protein</fullName>
    </recommendedName>
</protein>
<dbReference type="GO" id="GO:0010468">
    <property type="term" value="P:regulation of gene expression"/>
    <property type="evidence" value="ECO:0007669"/>
    <property type="project" value="UniProtKB-ARBA"/>
</dbReference>
<name>A0A9D4ZK31_ADICA</name>
<dbReference type="PANTHER" id="PTHR21654">
    <property type="entry name" value="FI21293P1"/>
    <property type="match status" value="1"/>
</dbReference>
<dbReference type="GO" id="GO:0003677">
    <property type="term" value="F:DNA binding"/>
    <property type="evidence" value="ECO:0007669"/>
    <property type="project" value="UniProtKB-KW"/>
</dbReference>
<evidence type="ECO:0000313" key="8">
    <source>
        <dbReference type="EMBL" id="KAI5078429.1"/>
    </source>
</evidence>
<evidence type="ECO:0000313" key="9">
    <source>
        <dbReference type="Proteomes" id="UP000886520"/>
    </source>
</evidence>
<dbReference type="PANTHER" id="PTHR21654:SF84">
    <property type="entry name" value="SI:DKEY-66I24.7"/>
    <property type="match status" value="1"/>
</dbReference>
<keyword evidence="5" id="KW-0539">Nucleus</keyword>
<evidence type="ECO:0000256" key="5">
    <source>
        <dbReference type="ARBA" id="ARBA00023242"/>
    </source>
</evidence>
<keyword evidence="9" id="KW-1185">Reference proteome</keyword>
<keyword evidence="3" id="KW-0238">DNA-binding</keyword>
<feature type="domain" description="Myb-like" evidence="7">
    <location>
        <begin position="171"/>
        <end position="231"/>
    </location>
</feature>
<dbReference type="AlphaFoldDB" id="A0A9D4ZK31"/>
<dbReference type="Proteomes" id="UP000886520">
    <property type="component" value="Chromosome 6"/>
</dbReference>
<organism evidence="8 9">
    <name type="scientific">Adiantum capillus-veneris</name>
    <name type="common">Maidenhair fern</name>
    <dbReference type="NCBI Taxonomy" id="13818"/>
    <lineage>
        <taxon>Eukaryota</taxon>
        <taxon>Viridiplantae</taxon>
        <taxon>Streptophyta</taxon>
        <taxon>Embryophyta</taxon>
        <taxon>Tracheophyta</taxon>
        <taxon>Polypodiopsida</taxon>
        <taxon>Polypodiidae</taxon>
        <taxon>Polypodiales</taxon>
        <taxon>Pteridineae</taxon>
        <taxon>Pteridaceae</taxon>
        <taxon>Vittarioideae</taxon>
        <taxon>Adiantum</taxon>
    </lineage>
</organism>
<dbReference type="SMART" id="SM00717">
    <property type="entry name" value="SANT"/>
    <property type="match status" value="2"/>
</dbReference>
<accession>A0A9D4ZK31</accession>
<evidence type="ECO:0000256" key="3">
    <source>
        <dbReference type="ARBA" id="ARBA00023125"/>
    </source>
</evidence>
<keyword evidence="2" id="KW-0805">Transcription regulation</keyword>
<feature type="region of interest" description="Disordered" evidence="6">
    <location>
        <begin position="152"/>
        <end position="178"/>
    </location>
</feature>
<keyword evidence="4" id="KW-0804">Transcription</keyword>
<evidence type="ECO:0000256" key="6">
    <source>
        <dbReference type="SAM" id="MobiDB-lite"/>
    </source>
</evidence>
<feature type="domain" description="Myb-like" evidence="7">
    <location>
        <begin position="457"/>
        <end position="521"/>
    </location>
</feature>
<dbReference type="Gene3D" id="1.10.10.60">
    <property type="entry name" value="Homeodomain-like"/>
    <property type="match status" value="2"/>
</dbReference>
<feature type="compositionally biased region" description="Acidic residues" evidence="6">
    <location>
        <begin position="280"/>
        <end position="289"/>
    </location>
</feature>
<evidence type="ECO:0000256" key="4">
    <source>
        <dbReference type="ARBA" id="ARBA00023163"/>
    </source>
</evidence>
<sequence>MQSNAGERYGMGTADMQAYVPPASGTATGVGGGSAGRGLSHLFGHPAQASATADLTGMHTLHLHRPSTTSFQQVAAEQQYLEQLSTHQHTLALRGNAAQQVANPFLHAGLQAHHSMASFFKTVSGGLSGHPEAPDTISHSFFNMAPGQEQFKLSGYGNSQQQQQQQLAGNQEDEASAGWRSDETAALLKVCSDVDLSSKAPMVWDDVARKLQEMGYQRSPQRCKEKFESFHTSYKKGKEENQRRELEFSSDFSSDGGHAGHVLEGGHAANLQTSDNYDNNNDDEEDIIEEDNHNNNENSKKRKMSSFLAPSKSFFEKLTRDIIEKQEELHRAFLETIERKDRERVMREEAYRRQEAARLDREQELRAQEVSIAASRDAALIAFLEKATGQSLANTLPKIAGMSAHAVAPLSSTHGSASAHAATLAAALFQQQQQQNSCDQSLLHHQALQDASDMDNNSDMNTKRWPKVEVHALIRLRSGMEPRFREAGPKAHLWQEISTSMACLGFIRSPKRCKEKWENINKYFKKTKDSSKKRPENAKTCPYFHQLDTLYQRGILTSSSSGSSSKLLGKSDNLLEYNTQDDEDGFNMQNSDTMHGEREGDIAEMQNAEQQARDKEMHNDQMDKFLHQHAAASGALNMNVATKKSLQVEMFVKDILDLQQQQHQKLVEEYDRMEQAHELRELERQQIKTTGTSLSHGNTHDNATLMALVHKLAGDSSDLSMSAPSSME</sequence>
<dbReference type="InterPro" id="IPR044822">
    <property type="entry name" value="Myb_DNA-bind_4"/>
</dbReference>
<dbReference type="InterPro" id="IPR001005">
    <property type="entry name" value="SANT/Myb"/>
</dbReference>
<dbReference type="CDD" id="cd12203">
    <property type="entry name" value="GT1"/>
    <property type="match status" value="1"/>
</dbReference>
<proteinExistence type="predicted"/>
<feature type="region of interest" description="Disordered" evidence="6">
    <location>
        <begin position="234"/>
        <end position="305"/>
    </location>
</feature>
<evidence type="ECO:0000256" key="1">
    <source>
        <dbReference type="ARBA" id="ARBA00004123"/>
    </source>
</evidence>
<evidence type="ECO:0000256" key="2">
    <source>
        <dbReference type="ARBA" id="ARBA00023015"/>
    </source>
</evidence>
<dbReference type="OrthoDB" id="691673at2759"/>
<dbReference type="Pfam" id="PF13837">
    <property type="entry name" value="Myb_DNA-bind_4"/>
    <property type="match status" value="2"/>
</dbReference>
<gene>
    <name evidence="8" type="ORF">GOP47_0006100</name>
</gene>
<comment type="caution">
    <text evidence="8">The sequence shown here is derived from an EMBL/GenBank/DDBJ whole genome shotgun (WGS) entry which is preliminary data.</text>
</comment>
<evidence type="ECO:0000259" key="7">
    <source>
        <dbReference type="PROSITE" id="PS50090"/>
    </source>
</evidence>
<dbReference type="EMBL" id="JABFUD020000006">
    <property type="protein sequence ID" value="KAI5078429.1"/>
    <property type="molecule type" value="Genomic_DNA"/>
</dbReference>